<dbReference type="Proteomes" id="UP000429607">
    <property type="component" value="Unassembled WGS sequence"/>
</dbReference>
<dbReference type="Proteomes" id="UP000434957">
    <property type="component" value="Unassembled WGS sequence"/>
</dbReference>
<protein>
    <submittedName>
        <fullName evidence="2">Uncharacterized protein</fullName>
    </submittedName>
</protein>
<evidence type="ECO:0000313" key="3">
    <source>
        <dbReference type="Proteomes" id="UP000429607"/>
    </source>
</evidence>
<evidence type="ECO:0000313" key="4">
    <source>
        <dbReference type="Proteomes" id="UP000434957"/>
    </source>
</evidence>
<evidence type="ECO:0000313" key="1">
    <source>
        <dbReference type="EMBL" id="KAE9000429.1"/>
    </source>
</evidence>
<dbReference type="EMBL" id="QXFV01001685">
    <property type="protein sequence ID" value="KAE9000429.1"/>
    <property type="molecule type" value="Genomic_DNA"/>
</dbReference>
<accession>A0A6A4DK02</accession>
<sequence length="85" mass="9593">MGRSARVKRLREIYAEAEDEIAVHVVGLFSVPQRQGARRDVRQEDRRSAGLDGVHDALGDQRLVGSRVEEESVDFQSIHSRFDCA</sequence>
<dbReference type="EMBL" id="QXFT01001882">
    <property type="protein sequence ID" value="KAE9308329.1"/>
    <property type="molecule type" value="Genomic_DNA"/>
</dbReference>
<comment type="caution">
    <text evidence="2">The sequence shown here is derived from an EMBL/GenBank/DDBJ whole genome shotgun (WGS) entry which is preliminary data.</text>
</comment>
<proteinExistence type="predicted"/>
<name>A0A6A4DK02_9STRA</name>
<gene>
    <name evidence="1" type="ORF">PR001_g18790</name>
    <name evidence="2" type="ORF">PR003_g20773</name>
</gene>
<organism evidence="2 4">
    <name type="scientific">Phytophthora rubi</name>
    <dbReference type="NCBI Taxonomy" id="129364"/>
    <lineage>
        <taxon>Eukaryota</taxon>
        <taxon>Sar</taxon>
        <taxon>Stramenopiles</taxon>
        <taxon>Oomycota</taxon>
        <taxon>Peronosporomycetes</taxon>
        <taxon>Peronosporales</taxon>
        <taxon>Peronosporaceae</taxon>
        <taxon>Phytophthora</taxon>
    </lineage>
</organism>
<dbReference type="AlphaFoldDB" id="A0A6A4DK02"/>
<keyword evidence="4" id="KW-1185">Reference proteome</keyword>
<reference evidence="2 4" key="1">
    <citation type="submission" date="2018-08" db="EMBL/GenBank/DDBJ databases">
        <title>Genomic investigation of the strawberry pathogen Phytophthora fragariae indicates pathogenicity is determined by transcriptional variation in three key races.</title>
        <authorList>
            <person name="Adams T.M."/>
            <person name="Armitage A.D."/>
            <person name="Sobczyk M.K."/>
            <person name="Bates H.J."/>
            <person name="Dunwell J.M."/>
            <person name="Nellist C.F."/>
            <person name="Harrison R.J."/>
        </authorList>
    </citation>
    <scope>NUCLEOTIDE SEQUENCE [LARGE SCALE GENOMIC DNA]</scope>
    <source>
        <strain evidence="1 3">SCRP249</strain>
        <strain evidence="2 4">SCRP333</strain>
    </source>
</reference>
<evidence type="ECO:0000313" key="2">
    <source>
        <dbReference type="EMBL" id="KAE9308329.1"/>
    </source>
</evidence>